<dbReference type="PANTHER" id="PTHR16740:SF1">
    <property type="entry name" value="CYTOCHROME B5-RELATED PROTEIN-RELATED"/>
    <property type="match status" value="1"/>
</dbReference>
<feature type="domain" description="Cytochrome b5 heme-binding" evidence="7">
    <location>
        <begin position="481"/>
        <end position="557"/>
    </location>
</feature>
<comment type="similarity">
    <text evidence="2">Belongs to the major royal jelly protein family.</text>
</comment>
<evidence type="ECO:0000256" key="2">
    <source>
        <dbReference type="ARBA" id="ARBA00009127"/>
    </source>
</evidence>
<evidence type="ECO:0000256" key="1">
    <source>
        <dbReference type="ARBA" id="ARBA00004613"/>
    </source>
</evidence>
<dbReference type="Gene3D" id="2.120.10.30">
    <property type="entry name" value="TolB, C-terminal domain"/>
    <property type="match status" value="1"/>
</dbReference>
<dbReference type="Gene3D" id="3.10.120.10">
    <property type="entry name" value="Cytochrome b5-like heme/steroid binding domain"/>
    <property type="match status" value="1"/>
</dbReference>
<comment type="subcellular location">
    <subcellularLocation>
        <location evidence="1">Secreted</location>
    </subcellularLocation>
</comment>
<dbReference type="InterPro" id="IPR001199">
    <property type="entry name" value="Cyt_B5-like_heme/steroid-bd"/>
</dbReference>
<evidence type="ECO:0000313" key="9">
    <source>
        <dbReference type="RefSeq" id="XP_026667542.1"/>
    </source>
</evidence>
<reference evidence="9" key="1">
    <citation type="submission" date="2025-08" db="UniProtKB">
        <authorList>
            <consortium name="RefSeq"/>
        </authorList>
    </citation>
    <scope>IDENTIFICATION</scope>
    <source>
        <tissue evidence="9">Whole body</tissue>
    </source>
</reference>
<dbReference type="AlphaFoldDB" id="A0AAJ7RXI4"/>
<evidence type="ECO:0000256" key="6">
    <source>
        <dbReference type="SAM" id="SignalP"/>
    </source>
</evidence>
<dbReference type="GO" id="GO:0006629">
    <property type="term" value="P:lipid metabolic process"/>
    <property type="evidence" value="ECO:0007669"/>
    <property type="project" value="InterPro"/>
</dbReference>
<dbReference type="KEGG" id="ccal:108622777"/>
<gene>
    <name evidence="9" type="primary">LOC108622777</name>
</gene>
<feature type="transmembrane region" description="Helical" evidence="5">
    <location>
        <begin position="597"/>
        <end position="614"/>
    </location>
</feature>
<keyword evidence="3" id="KW-0964">Secreted</keyword>
<proteinExistence type="inferred from homology"/>
<evidence type="ECO:0000256" key="5">
    <source>
        <dbReference type="SAM" id="Phobius"/>
    </source>
</evidence>
<dbReference type="RefSeq" id="XP_026667542.1">
    <property type="nucleotide sequence ID" value="XM_026811741.1"/>
</dbReference>
<name>A0AAJ7RXI4_9HYME</name>
<dbReference type="PRINTS" id="PR01366">
    <property type="entry name" value="ROYALJELLY"/>
</dbReference>
<feature type="transmembrane region" description="Helical" evidence="5">
    <location>
        <begin position="437"/>
        <end position="455"/>
    </location>
</feature>
<dbReference type="GO" id="GO:0005576">
    <property type="term" value="C:extracellular region"/>
    <property type="evidence" value="ECO:0007669"/>
    <property type="project" value="UniProtKB-SubCell"/>
</dbReference>
<dbReference type="InterPro" id="IPR005804">
    <property type="entry name" value="FA_desaturase_dom"/>
</dbReference>
<feature type="signal peptide" evidence="6">
    <location>
        <begin position="1"/>
        <end position="24"/>
    </location>
</feature>
<dbReference type="InterPro" id="IPR053100">
    <property type="entry name" value="Cytochrome_b5-related"/>
</dbReference>
<sequence length="886" mass="102547">MQTGSILLFLNVLLQCYIWKIVIAGDKLRVAFQWKQLEYEWPSNETKLLFPGYKQEDNLPLGLEITSNRIFVTVPRWRRGVVSSLNYFYMNDTRESPTLIPYPSWEAHEYKDGKVPEIISTFRIRADRCERLWVLDTGFTDMLDTPEQHAPPALLVYDLRNDQLLRKFVIPEDQKTADYLFANIAVEDYSCEDSYAYLGDLAGPGLVVYSWKSDKSWLVKHHFFESDPKFSDFNVSGIAFHWTDGLFGMSLQPTNDGYSTMYFHPLSSNMEYSVSTKLLRDPERATSKDNVNEFHALGSRGDNGHSSVSFLDPNTGVLFYALTNMNAIACWKPQNMFTLEQQGIIYEDNITMVFPNDLKVDRNGNIWVLSDRLPSFMYAHLDPDDYNFRILTGSAKEAITDTVCSMSSPPITNNSVHFSTFRPQTSKSAGCMNNSELILVLTIVLASLVRTIIWIKSGNMKKIESTIPGLDYFPGRDIKFKTPYSFLESRRQIDGAEGLWRINNNLYDLEGFARHHPGGAEWIRLTKGTDITELFESHHITDKASKLLPKYFVREAVQPRKVPLTFKPDGFFHTFKRRAVESLKGVNFHQPATKSNLIADFLFITTILLSLATAHTQSYIFVAFAGIFLAWTTVIAHNYFHMRDNFRMYYFDMSLMSSKEWRITHVMSHHHYPNTLWDFELYAFEPFLMFLPNGKKNLLRSVISQIATPLVWLLTFLHQGIVRYYSVFYEYKQFEFRDAVPFLLPTLMCFTAPSILMAVKLWFLIIFAGSFVFYMIGLTAAHHHPNIFHDGDVYRDDLDWGILELDAVRDRNVVDDSDFLVLTNFGQHGLHHLLPTVDHCYLPLCVKAFEDTCKDFGISTQKYTSWDLFKGMFQQILRNEQKKNFR</sequence>
<keyword evidence="5" id="KW-1133">Transmembrane helix</keyword>
<dbReference type="Pfam" id="PF03022">
    <property type="entry name" value="MRJP"/>
    <property type="match status" value="1"/>
</dbReference>
<keyword evidence="4 6" id="KW-0732">Signal</keyword>
<dbReference type="Pfam" id="PF00173">
    <property type="entry name" value="Cyt-b5"/>
    <property type="match status" value="1"/>
</dbReference>
<protein>
    <submittedName>
        <fullName evidence="9">Uncharacterized protein LOC108622777</fullName>
    </submittedName>
</protein>
<accession>A0AAJ7RXI4</accession>
<evidence type="ECO:0000259" key="7">
    <source>
        <dbReference type="PROSITE" id="PS50255"/>
    </source>
</evidence>
<feature type="transmembrane region" description="Helical" evidence="5">
    <location>
        <begin position="761"/>
        <end position="781"/>
    </location>
</feature>
<evidence type="ECO:0000256" key="4">
    <source>
        <dbReference type="ARBA" id="ARBA00022729"/>
    </source>
</evidence>
<dbReference type="InterPro" id="IPR036400">
    <property type="entry name" value="Cyt_B5-like_heme/steroid_sf"/>
</dbReference>
<feature type="transmembrane region" description="Helical" evidence="5">
    <location>
        <begin position="620"/>
        <end position="640"/>
    </location>
</feature>
<evidence type="ECO:0000256" key="3">
    <source>
        <dbReference type="ARBA" id="ARBA00022525"/>
    </source>
</evidence>
<dbReference type="SUPFAM" id="SSF55856">
    <property type="entry name" value="Cytochrome b5-like heme/steroid binding domain"/>
    <property type="match status" value="1"/>
</dbReference>
<dbReference type="SMART" id="SM01117">
    <property type="entry name" value="Cyt-b5"/>
    <property type="match status" value="1"/>
</dbReference>
<keyword evidence="5" id="KW-0472">Membrane</keyword>
<feature type="chain" id="PRO_5042465106" evidence="6">
    <location>
        <begin position="25"/>
        <end position="886"/>
    </location>
</feature>
<organism evidence="8 9">
    <name type="scientific">Ceratina calcarata</name>
    <dbReference type="NCBI Taxonomy" id="156304"/>
    <lineage>
        <taxon>Eukaryota</taxon>
        <taxon>Metazoa</taxon>
        <taxon>Ecdysozoa</taxon>
        <taxon>Arthropoda</taxon>
        <taxon>Hexapoda</taxon>
        <taxon>Insecta</taxon>
        <taxon>Pterygota</taxon>
        <taxon>Neoptera</taxon>
        <taxon>Endopterygota</taxon>
        <taxon>Hymenoptera</taxon>
        <taxon>Apocrita</taxon>
        <taxon>Aculeata</taxon>
        <taxon>Apoidea</taxon>
        <taxon>Anthophila</taxon>
        <taxon>Apidae</taxon>
        <taxon>Ceratina</taxon>
        <taxon>Zadontomerus</taxon>
    </lineage>
</organism>
<feature type="transmembrane region" description="Helical" evidence="5">
    <location>
        <begin position="698"/>
        <end position="719"/>
    </location>
</feature>
<dbReference type="PROSITE" id="PS50255">
    <property type="entry name" value="CYTOCHROME_B5_2"/>
    <property type="match status" value="1"/>
</dbReference>
<dbReference type="Proteomes" id="UP000694925">
    <property type="component" value="Unplaced"/>
</dbReference>
<keyword evidence="5" id="KW-0812">Transmembrane</keyword>
<keyword evidence="8" id="KW-1185">Reference proteome</keyword>
<dbReference type="SUPFAM" id="SSF101898">
    <property type="entry name" value="NHL repeat"/>
    <property type="match status" value="1"/>
</dbReference>
<dbReference type="Pfam" id="PF00487">
    <property type="entry name" value="FA_desaturase"/>
    <property type="match status" value="1"/>
</dbReference>
<dbReference type="InterPro" id="IPR017996">
    <property type="entry name" value="MRJP/yellow-related"/>
</dbReference>
<dbReference type="GeneID" id="108622777"/>
<dbReference type="InterPro" id="IPR011042">
    <property type="entry name" value="6-blade_b-propeller_TolB-like"/>
</dbReference>
<evidence type="ECO:0000313" key="8">
    <source>
        <dbReference type="Proteomes" id="UP000694925"/>
    </source>
</evidence>
<dbReference type="PANTHER" id="PTHR16740">
    <property type="entry name" value="CYTOCHROME B5-RELATED PROTEIN-RELATED"/>
    <property type="match status" value="1"/>
</dbReference>